<dbReference type="AlphaFoldDB" id="A0A2P5B5P1"/>
<dbReference type="Proteomes" id="UP000237000">
    <property type="component" value="Unassembled WGS sequence"/>
</dbReference>
<evidence type="ECO:0000313" key="3">
    <source>
        <dbReference type="Proteomes" id="UP000237000"/>
    </source>
</evidence>
<sequence>MLEEIMAWLPPESLMSFNDFFAHCVHVVMMMIMIAILEILKT</sequence>
<evidence type="ECO:0000313" key="2">
    <source>
        <dbReference type="EMBL" id="PON44092.1"/>
    </source>
</evidence>
<keyword evidence="3" id="KW-1185">Reference proteome</keyword>
<accession>A0A2P5B5P1</accession>
<name>A0A2P5B5P1_TREOI</name>
<organism evidence="2 3">
    <name type="scientific">Trema orientale</name>
    <name type="common">Charcoal tree</name>
    <name type="synonym">Celtis orientalis</name>
    <dbReference type="NCBI Taxonomy" id="63057"/>
    <lineage>
        <taxon>Eukaryota</taxon>
        <taxon>Viridiplantae</taxon>
        <taxon>Streptophyta</taxon>
        <taxon>Embryophyta</taxon>
        <taxon>Tracheophyta</taxon>
        <taxon>Spermatophyta</taxon>
        <taxon>Magnoliopsida</taxon>
        <taxon>eudicotyledons</taxon>
        <taxon>Gunneridae</taxon>
        <taxon>Pentapetalae</taxon>
        <taxon>rosids</taxon>
        <taxon>fabids</taxon>
        <taxon>Rosales</taxon>
        <taxon>Cannabaceae</taxon>
        <taxon>Trema</taxon>
    </lineage>
</organism>
<gene>
    <name evidence="2" type="ORF">TorRG33x02_331790</name>
</gene>
<keyword evidence="1" id="KW-1133">Transmembrane helix</keyword>
<evidence type="ECO:0000256" key="1">
    <source>
        <dbReference type="SAM" id="Phobius"/>
    </source>
</evidence>
<keyword evidence="1" id="KW-0472">Membrane</keyword>
<comment type="caution">
    <text evidence="2">The sequence shown here is derived from an EMBL/GenBank/DDBJ whole genome shotgun (WGS) entry which is preliminary data.</text>
</comment>
<dbReference type="EMBL" id="JXTC01000601">
    <property type="protein sequence ID" value="PON44092.1"/>
    <property type="molecule type" value="Genomic_DNA"/>
</dbReference>
<protein>
    <submittedName>
        <fullName evidence="2">Uncharacterized protein</fullName>
    </submittedName>
</protein>
<reference evidence="3" key="1">
    <citation type="submission" date="2016-06" db="EMBL/GenBank/DDBJ databases">
        <title>Parallel loss of symbiosis genes in relatives of nitrogen-fixing non-legume Parasponia.</title>
        <authorList>
            <person name="Van Velzen R."/>
            <person name="Holmer R."/>
            <person name="Bu F."/>
            <person name="Rutten L."/>
            <person name="Van Zeijl A."/>
            <person name="Liu W."/>
            <person name="Santuari L."/>
            <person name="Cao Q."/>
            <person name="Sharma T."/>
            <person name="Shen D."/>
            <person name="Roswanjaya Y."/>
            <person name="Wardhani T."/>
            <person name="Kalhor M.S."/>
            <person name="Jansen J."/>
            <person name="Van den Hoogen J."/>
            <person name="Gungor B."/>
            <person name="Hartog M."/>
            <person name="Hontelez J."/>
            <person name="Verver J."/>
            <person name="Yang W.-C."/>
            <person name="Schijlen E."/>
            <person name="Repin R."/>
            <person name="Schilthuizen M."/>
            <person name="Schranz E."/>
            <person name="Heidstra R."/>
            <person name="Miyata K."/>
            <person name="Fedorova E."/>
            <person name="Kohlen W."/>
            <person name="Bisseling T."/>
            <person name="Smit S."/>
            <person name="Geurts R."/>
        </authorList>
    </citation>
    <scope>NUCLEOTIDE SEQUENCE [LARGE SCALE GENOMIC DNA]</scope>
    <source>
        <strain evidence="3">cv. RG33-2</strain>
    </source>
</reference>
<proteinExistence type="predicted"/>
<dbReference type="InParanoid" id="A0A2P5B5P1"/>
<keyword evidence="1" id="KW-0812">Transmembrane</keyword>
<feature type="transmembrane region" description="Helical" evidence="1">
    <location>
        <begin position="20"/>
        <end position="40"/>
    </location>
</feature>